<feature type="chain" id="PRO_5046192896" description="Photosynthetic reaction center cytochrome c subunit" evidence="9">
    <location>
        <begin position="24"/>
        <end position="139"/>
    </location>
</feature>
<keyword evidence="8" id="KW-0408">Iron</keyword>
<keyword evidence="5" id="KW-0349">Heme</keyword>
<dbReference type="Gene3D" id="1.10.468.10">
    <property type="entry name" value="Photosynthetic Reaction Center, subunit C, domain 2"/>
    <property type="match status" value="1"/>
</dbReference>
<evidence type="ECO:0000256" key="8">
    <source>
        <dbReference type="ARBA" id="ARBA00023004"/>
    </source>
</evidence>
<sequence>MKYRKSILILSVMVLVSTACLWAFKPAPNNFRNLQVYPKDVSETRVMNDMELFSRSLNVGCNYCHTKLPDGGWDYASDESPHKAEAREMMIMTNVLNEKYFKFNLKEDPRYAPMNCYTCHRGEEYPAIPWDTTNIRPLQ</sequence>
<evidence type="ECO:0000256" key="3">
    <source>
        <dbReference type="ARBA" id="ARBA00022448"/>
    </source>
</evidence>
<dbReference type="InterPro" id="IPR036280">
    <property type="entry name" value="Multihaem_cyt_sf"/>
</dbReference>
<dbReference type="InterPro" id="IPR023119">
    <property type="entry name" value="Multihaem_cyt_PRC_cyt_su-like"/>
</dbReference>
<evidence type="ECO:0000256" key="9">
    <source>
        <dbReference type="SAM" id="SignalP"/>
    </source>
</evidence>
<dbReference type="Proteomes" id="UP001210231">
    <property type="component" value="Unassembled WGS sequence"/>
</dbReference>
<keyword evidence="11" id="KW-1185">Reference proteome</keyword>
<proteinExistence type="predicted"/>
<gene>
    <name evidence="10" type="ORF">O3P16_09840</name>
</gene>
<keyword evidence="9" id="KW-0732">Signal</keyword>
<evidence type="ECO:0000256" key="5">
    <source>
        <dbReference type="ARBA" id="ARBA00022617"/>
    </source>
</evidence>
<comment type="caution">
    <text evidence="10">The sequence shown here is derived from an EMBL/GenBank/DDBJ whole genome shotgun (WGS) entry which is preliminary data.</text>
</comment>
<evidence type="ECO:0000313" key="11">
    <source>
        <dbReference type="Proteomes" id="UP001210231"/>
    </source>
</evidence>
<keyword evidence="4" id="KW-0602">Photosynthesis</keyword>
<evidence type="ECO:0000256" key="1">
    <source>
        <dbReference type="ARBA" id="ARBA00003196"/>
    </source>
</evidence>
<keyword evidence="6" id="KW-0479">Metal-binding</keyword>
<evidence type="ECO:0000256" key="4">
    <source>
        <dbReference type="ARBA" id="ARBA00022531"/>
    </source>
</evidence>
<dbReference type="Pfam" id="PF02276">
    <property type="entry name" value="CytoC_RC"/>
    <property type="match status" value="1"/>
</dbReference>
<accession>A0ABT4UJT0</accession>
<evidence type="ECO:0000256" key="2">
    <source>
        <dbReference type="ARBA" id="ARBA00015978"/>
    </source>
</evidence>
<dbReference type="EMBL" id="JAQGEF010000010">
    <property type="protein sequence ID" value="MDA3615109.1"/>
    <property type="molecule type" value="Genomic_DNA"/>
</dbReference>
<dbReference type="SUPFAM" id="SSF48695">
    <property type="entry name" value="Multiheme cytochromes"/>
    <property type="match status" value="1"/>
</dbReference>
<keyword evidence="7" id="KW-0249">Electron transport</keyword>
<keyword evidence="3" id="KW-0813">Transport</keyword>
<dbReference type="InterPro" id="IPR003158">
    <property type="entry name" value="Photosyn_RC_cyt_c-su"/>
</dbReference>
<dbReference type="NCBIfam" id="NF033196">
    <property type="entry name" value="c_type_nonphoto"/>
    <property type="match status" value="1"/>
</dbReference>
<feature type="signal peptide" evidence="9">
    <location>
        <begin position="1"/>
        <end position="23"/>
    </location>
</feature>
<evidence type="ECO:0000256" key="7">
    <source>
        <dbReference type="ARBA" id="ARBA00022982"/>
    </source>
</evidence>
<evidence type="ECO:0000313" key="10">
    <source>
        <dbReference type="EMBL" id="MDA3615109.1"/>
    </source>
</evidence>
<reference evidence="10 11" key="1">
    <citation type="submission" date="2022-12" db="EMBL/GenBank/DDBJ databases">
        <title>Chitinophagaceae gen. sp. nov., a new member of the family Chitinophagaceae, isolated from soil in a chemical factory.</title>
        <authorList>
            <person name="Ke Z."/>
        </authorList>
    </citation>
    <scope>NUCLEOTIDE SEQUENCE [LARGE SCALE GENOMIC DNA]</scope>
    <source>
        <strain evidence="10 11">LY-5</strain>
    </source>
</reference>
<protein>
    <recommendedName>
        <fullName evidence="2">Photosynthetic reaction center cytochrome c subunit</fullName>
    </recommendedName>
</protein>
<evidence type="ECO:0000256" key="6">
    <source>
        <dbReference type="ARBA" id="ARBA00022723"/>
    </source>
</evidence>
<dbReference type="RefSeq" id="WP_407031433.1">
    <property type="nucleotide sequence ID" value="NZ_JAQGEF010000010.1"/>
</dbReference>
<comment type="function">
    <text evidence="1">The reaction center of purple bacteria contains a tightly bound cytochrome molecule which re-reduces the photo oxidized primary electron donor.</text>
</comment>
<dbReference type="PROSITE" id="PS51257">
    <property type="entry name" value="PROKAR_LIPOPROTEIN"/>
    <property type="match status" value="1"/>
</dbReference>
<organism evidence="10 11">
    <name type="scientific">Polluticaenibacter yanchengensis</name>
    <dbReference type="NCBI Taxonomy" id="3014562"/>
    <lineage>
        <taxon>Bacteria</taxon>
        <taxon>Pseudomonadati</taxon>
        <taxon>Bacteroidota</taxon>
        <taxon>Chitinophagia</taxon>
        <taxon>Chitinophagales</taxon>
        <taxon>Chitinophagaceae</taxon>
        <taxon>Polluticaenibacter</taxon>
    </lineage>
</organism>
<name>A0ABT4UJT0_9BACT</name>